<dbReference type="InterPro" id="IPR013103">
    <property type="entry name" value="RVT_2"/>
</dbReference>
<evidence type="ECO:0000313" key="4">
    <source>
        <dbReference type="Proteomes" id="UP000288805"/>
    </source>
</evidence>
<dbReference type="InterPro" id="IPR043502">
    <property type="entry name" value="DNA/RNA_pol_sf"/>
</dbReference>
<proteinExistence type="predicted"/>
<sequence>MVASQSNSAPLLPTSSQNNNHKKSSNWNGNRPRGPCQICGYRNHTALIVVVVDILITTLTTKMQLLMLITLQLVILKIIVQVLKFLLPTTLMEGLSEDGVYTFRPNVKQAFTPEAPTMDEWHATLGHPQRRILSSLIKQFHLPCSTSQAPKDYSNFPWLHIKSVPPSSTSSVRNSAQLNVASSTSTSPPQIHPTQLRSSTMQKRHACLSTKAKNYLITEPQTFTQAKPYAEWKTNGKIDRFKARLVAKGYLQQPGIDYTETFSPMIFIWSSSLAFKTLHIQTMCDLGFQASKANSSFFILHQGALKFYVLIYVDDIVLTCSDSTKLDWFLSKIKSTFPVRDLGSLHFFLGIEAQFSADGLLITQQKPDISFSVNTLSQFMHQPTQEHWTIAKRLLRYLKATVGFGLFFSKHSTLDLQCFTDSDWGGCPNDR</sequence>
<dbReference type="AlphaFoldDB" id="A0A438IAM3"/>
<protein>
    <submittedName>
        <fullName evidence="3">Putative mitochondrial protein</fullName>
    </submittedName>
</protein>
<evidence type="ECO:0000259" key="2">
    <source>
        <dbReference type="Pfam" id="PF07727"/>
    </source>
</evidence>
<dbReference type="PANTHER" id="PTHR11439:SF489">
    <property type="entry name" value="RNA-DIRECTED DNA POLYMERASE"/>
    <property type="match status" value="1"/>
</dbReference>
<dbReference type="Proteomes" id="UP000288805">
    <property type="component" value="Unassembled WGS sequence"/>
</dbReference>
<reference evidence="3 4" key="1">
    <citation type="journal article" date="2018" name="PLoS Genet.">
        <title>Population sequencing reveals clonal diversity and ancestral inbreeding in the grapevine cultivar Chardonnay.</title>
        <authorList>
            <person name="Roach M.J."/>
            <person name="Johnson D.L."/>
            <person name="Bohlmann J."/>
            <person name="van Vuuren H.J."/>
            <person name="Jones S.J."/>
            <person name="Pretorius I.S."/>
            <person name="Schmidt S.A."/>
            <person name="Borneman A.R."/>
        </authorList>
    </citation>
    <scope>NUCLEOTIDE SEQUENCE [LARGE SCALE GENOMIC DNA]</scope>
    <source>
        <strain evidence="4">cv. Chardonnay</strain>
        <tissue evidence="3">Leaf</tissue>
    </source>
</reference>
<feature type="region of interest" description="Disordered" evidence="1">
    <location>
        <begin position="165"/>
        <end position="199"/>
    </location>
</feature>
<feature type="domain" description="Reverse transcriptase Ty1/copia-type" evidence="2">
    <location>
        <begin position="276"/>
        <end position="365"/>
    </location>
</feature>
<accession>A0A438IAM3</accession>
<feature type="compositionally biased region" description="Low complexity" evidence="1">
    <location>
        <begin position="15"/>
        <end position="29"/>
    </location>
</feature>
<dbReference type="Pfam" id="PF07727">
    <property type="entry name" value="RVT_2"/>
    <property type="match status" value="1"/>
</dbReference>
<gene>
    <name evidence="3" type="primary">AtMg00810_109</name>
    <name evidence="3" type="ORF">CK203_043447</name>
</gene>
<evidence type="ECO:0000256" key="1">
    <source>
        <dbReference type="SAM" id="MobiDB-lite"/>
    </source>
</evidence>
<dbReference type="SUPFAM" id="SSF56672">
    <property type="entry name" value="DNA/RNA polymerases"/>
    <property type="match status" value="1"/>
</dbReference>
<feature type="region of interest" description="Disordered" evidence="1">
    <location>
        <begin position="1"/>
        <end position="29"/>
    </location>
</feature>
<dbReference type="EMBL" id="QGNW01000127">
    <property type="protein sequence ID" value="RVW93760.1"/>
    <property type="molecule type" value="Genomic_DNA"/>
</dbReference>
<organism evidence="3 4">
    <name type="scientific">Vitis vinifera</name>
    <name type="common">Grape</name>
    <dbReference type="NCBI Taxonomy" id="29760"/>
    <lineage>
        <taxon>Eukaryota</taxon>
        <taxon>Viridiplantae</taxon>
        <taxon>Streptophyta</taxon>
        <taxon>Embryophyta</taxon>
        <taxon>Tracheophyta</taxon>
        <taxon>Spermatophyta</taxon>
        <taxon>Magnoliopsida</taxon>
        <taxon>eudicotyledons</taxon>
        <taxon>Gunneridae</taxon>
        <taxon>Pentapetalae</taxon>
        <taxon>rosids</taxon>
        <taxon>Vitales</taxon>
        <taxon>Vitaceae</taxon>
        <taxon>Viteae</taxon>
        <taxon>Vitis</taxon>
    </lineage>
</organism>
<dbReference type="PANTHER" id="PTHR11439">
    <property type="entry name" value="GAG-POL-RELATED RETROTRANSPOSON"/>
    <property type="match status" value="1"/>
</dbReference>
<name>A0A438IAM3_VITVI</name>
<evidence type="ECO:0000313" key="3">
    <source>
        <dbReference type="EMBL" id="RVW93760.1"/>
    </source>
</evidence>
<comment type="caution">
    <text evidence="3">The sequence shown here is derived from an EMBL/GenBank/DDBJ whole genome shotgun (WGS) entry which is preliminary data.</text>
</comment>